<accession>A0A7Y0L6A7</accession>
<dbReference type="InterPro" id="IPR009057">
    <property type="entry name" value="Homeodomain-like_sf"/>
</dbReference>
<keyword evidence="3" id="KW-1185">Reference proteome</keyword>
<name>A0A7Y0L6A7_9FIRM</name>
<reference evidence="2 3" key="1">
    <citation type="submission" date="2020-04" db="EMBL/GenBank/DDBJ databases">
        <authorList>
            <person name="Zhang R."/>
            <person name="Schippers A."/>
        </authorList>
    </citation>
    <scope>NUCLEOTIDE SEQUENCE [LARGE SCALE GENOMIC DNA]</scope>
    <source>
        <strain evidence="2 3">DSM 109850</strain>
    </source>
</reference>
<organism evidence="2 3">
    <name type="scientific">Sulfobacillus harzensis</name>
    <dbReference type="NCBI Taxonomy" id="2729629"/>
    <lineage>
        <taxon>Bacteria</taxon>
        <taxon>Bacillati</taxon>
        <taxon>Bacillota</taxon>
        <taxon>Clostridia</taxon>
        <taxon>Eubacteriales</taxon>
        <taxon>Clostridiales Family XVII. Incertae Sedis</taxon>
        <taxon>Sulfobacillus</taxon>
    </lineage>
</organism>
<comment type="caution">
    <text evidence="2">The sequence shown here is derived from an EMBL/GenBank/DDBJ whole genome shotgun (WGS) entry which is preliminary data.</text>
</comment>
<evidence type="ECO:0000313" key="2">
    <source>
        <dbReference type="EMBL" id="NMP24104.1"/>
    </source>
</evidence>
<feature type="domain" description="Winged helix-turn helix" evidence="1">
    <location>
        <begin position="78"/>
        <end position="132"/>
    </location>
</feature>
<dbReference type="Proteomes" id="UP000533476">
    <property type="component" value="Unassembled WGS sequence"/>
</dbReference>
<evidence type="ECO:0000313" key="3">
    <source>
        <dbReference type="Proteomes" id="UP000533476"/>
    </source>
</evidence>
<dbReference type="InterPro" id="IPR025959">
    <property type="entry name" value="Winged_HTH_dom"/>
</dbReference>
<evidence type="ECO:0000259" key="1">
    <source>
        <dbReference type="Pfam" id="PF13592"/>
    </source>
</evidence>
<sequence length="149" mass="16606">MAVRLVWEGYPAAADILGVSARTVSTYVRAWNAGGPEALVPRHSSGQPTKIPAAIEAEILTALQSSPAAVGYGISANWDSRVLQAFLRDRYQITMSRGGLRRWLHRHGFTWTRPTYVLAKADPARQTAFREELATLKKRHRPRHHNLPG</sequence>
<dbReference type="Pfam" id="PF13592">
    <property type="entry name" value="HTH_33"/>
    <property type="match status" value="1"/>
</dbReference>
<proteinExistence type="predicted"/>
<dbReference type="EMBL" id="JABBVZ010000084">
    <property type="protein sequence ID" value="NMP24104.1"/>
    <property type="molecule type" value="Genomic_DNA"/>
</dbReference>
<gene>
    <name evidence="2" type="ORF">HIJ39_17365</name>
</gene>
<dbReference type="SUPFAM" id="SSF46689">
    <property type="entry name" value="Homeodomain-like"/>
    <property type="match status" value="1"/>
</dbReference>
<dbReference type="Pfam" id="PF13551">
    <property type="entry name" value="HTH_29"/>
    <property type="match status" value="1"/>
</dbReference>
<protein>
    <submittedName>
        <fullName evidence="2">Helix-turn-helix domain-containing protein</fullName>
    </submittedName>
</protein>
<dbReference type="AlphaFoldDB" id="A0A7Y0L6A7"/>